<dbReference type="PANTHER" id="PTHR46182">
    <property type="entry name" value="FI19480P1"/>
    <property type="match status" value="1"/>
</dbReference>
<accession>A0A1H9ZAA8</accession>
<dbReference type="AlphaFoldDB" id="A0A1H9ZAA8"/>
<dbReference type="SUPFAM" id="SSF49299">
    <property type="entry name" value="PKD domain"/>
    <property type="match status" value="1"/>
</dbReference>
<dbReference type="RefSeq" id="WP_093327236.1">
    <property type="nucleotide sequence ID" value="NZ_AP027363.1"/>
</dbReference>
<dbReference type="Proteomes" id="UP000199308">
    <property type="component" value="Unassembled WGS sequence"/>
</dbReference>
<dbReference type="InterPro" id="IPR029865">
    <property type="entry name" value="KIAA0319-like"/>
</dbReference>
<evidence type="ECO:0000313" key="4">
    <source>
        <dbReference type="Proteomes" id="UP000199308"/>
    </source>
</evidence>
<evidence type="ECO:0000256" key="1">
    <source>
        <dbReference type="SAM" id="MobiDB-lite"/>
    </source>
</evidence>
<dbReference type="GO" id="GO:0016020">
    <property type="term" value="C:membrane"/>
    <property type="evidence" value="ECO:0007669"/>
    <property type="project" value="TreeGrafter"/>
</dbReference>
<dbReference type="STRING" id="349064.SAMN05660429_00381"/>
<name>A0A1H9ZAA8_THASX</name>
<proteinExistence type="predicted"/>
<feature type="domain" description="DUF5666" evidence="2">
    <location>
        <begin position="220"/>
        <end position="280"/>
    </location>
</feature>
<dbReference type="PANTHER" id="PTHR46182:SF2">
    <property type="entry name" value="FI19480P1"/>
    <property type="match status" value="1"/>
</dbReference>
<dbReference type="InterPro" id="IPR043724">
    <property type="entry name" value="DUF5666"/>
</dbReference>
<dbReference type="PROSITE" id="PS51257">
    <property type="entry name" value="PROKAR_LIPOPROTEIN"/>
    <property type="match status" value="1"/>
</dbReference>
<dbReference type="EMBL" id="FOHK01000002">
    <property type="protein sequence ID" value="SES78546.1"/>
    <property type="molecule type" value="Genomic_DNA"/>
</dbReference>
<feature type="region of interest" description="Disordered" evidence="1">
    <location>
        <begin position="28"/>
        <end position="50"/>
    </location>
</feature>
<gene>
    <name evidence="3" type="ORF">SAMN05660429_00381</name>
</gene>
<reference evidence="3 4" key="1">
    <citation type="submission" date="2016-10" db="EMBL/GenBank/DDBJ databases">
        <authorList>
            <person name="de Groot N.N."/>
        </authorList>
    </citation>
    <scope>NUCLEOTIDE SEQUENCE [LARGE SCALE GENOMIC DNA]</scope>
    <source>
        <strain evidence="3 4">DSM 19706</strain>
    </source>
</reference>
<sequence length="617" mass="65964">MSLISKRFVITYIVVLFFISGCGGSESSDGNSTEIISPPTNVAPVSSAGDDQTVNSLETVTLDGSASSDSDGTITSFQWSQIAGPDVSLNTTEPSKPTFIAPSLDEDQTLTFELVVVDNDGSASASDTVSINVLAKEVPPPSIIERSGFALAAGAITGLENGILVNGVEYNTTIASFYRNGEQSSIEQFKTGEYVIIKGSIDDNNTNAIATTVEYMTILEGPISNINEYGTITVLGQSILTDLNTLKDDSCPSSLDNQDIASLTISGSYSATGVITATRISCKTSDDVEFYLLSGHIQELNEVNSTFKINNLLINYQQATINLDSTLRDGLPVEVKGDATSFNEEIPTLTATTIKNTDDIVKGSFGDHYEVTGFTKNISIEQIELFIGPFRQQIVINENTLFSGGAKEDLSIGAKLEVEGEMNNAGLIQATNIIFKPSIDIVIKSKVNEVSTSNRVLKLFEIIVNTDPVTTQFIDTTSQANATFSFADIKVNDTLEIRGKLKSGGEIIASLVQRNIMTEQSSIRGFTDPTSVVTEATAPGYRAGFTVLGVTIDATNVETFRDRNSNEITASEFWSVIELEAALAVAAGLDIGYLVEVKGSALNNTTIIANELQLEAE</sequence>
<dbReference type="GO" id="GO:0031410">
    <property type="term" value="C:cytoplasmic vesicle"/>
    <property type="evidence" value="ECO:0007669"/>
    <property type="project" value="TreeGrafter"/>
</dbReference>
<keyword evidence="4" id="KW-1185">Reference proteome</keyword>
<dbReference type="OrthoDB" id="9815730at2"/>
<feature type="domain" description="DUF5666" evidence="2">
    <location>
        <begin position="154"/>
        <end position="213"/>
    </location>
</feature>
<dbReference type="Pfam" id="PF22352">
    <property type="entry name" value="K319L-like_PKD"/>
    <property type="match status" value="1"/>
</dbReference>
<feature type="domain" description="DUF5666" evidence="2">
    <location>
        <begin position="392"/>
        <end position="433"/>
    </location>
</feature>
<dbReference type="InterPro" id="IPR013783">
    <property type="entry name" value="Ig-like_fold"/>
</dbReference>
<dbReference type="Gene3D" id="2.60.40.10">
    <property type="entry name" value="Immunoglobulins"/>
    <property type="match status" value="1"/>
</dbReference>
<evidence type="ECO:0000259" key="2">
    <source>
        <dbReference type="Pfam" id="PF18914"/>
    </source>
</evidence>
<organism evidence="3 4">
    <name type="scientific">Thalassotalea agarivorans</name>
    <name type="common">Thalassomonas agarivorans</name>
    <dbReference type="NCBI Taxonomy" id="349064"/>
    <lineage>
        <taxon>Bacteria</taxon>
        <taxon>Pseudomonadati</taxon>
        <taxon>Pseudomonadota</taxon>
        <taxon>Gammaproteobacteria</taxon>
        <taxon>Alteromonadales</taxon>
        <taxon>Colwelliaceae</taxon>
        <taxon>Thalassotalea</taxon>
    </lineage>
</organism>
<dbReference type="Pfam" id="PF18914">
    <property type="entry name" value="DUF5666"/>
    <property type="match status" value="4"/>
</dbReference>
<protein>
    <recommendedName>
        <fullName evidence="2">DUF5666 domain-containing protein</fullName>
    </recommendedName>
</protein>
<evidence type="ECO:0000313" key="3">
    <source>
        <dbReference type="EMBL" id="SES78546.1"/>
    </source>
</evidence>
<dbReference type="InterPro" id="IPR035986">
    <property type="entry name" value="PKD_dom_sf"/>
</dbReference>
<feature type="domain" description="DUF5666" evidence="2">
    <location>
        <begin position="457"/>
        <end position="512"/>
    </location>
</feature>